<keyword evidence="2" id="KW-0645">Protease</keyword>
<reference evidence="7" key="2">
    <citation type="submission" date="2022-03" db="EMBL/GenBank/DDBJ databases">
        <title>Draft title - Genomic analysis of global carrot germplasm unveils the trajectory of domestication and the origin of high carotenoid orange carrot.</title>
        <authorList>
            <person name="Iorizzo M."/>
            <person name="Ellison S."/>
            <person name="Senalik D."/>
            <person name="Macko-Podgorni A."/>
            <person name="Grzebelus D."/>
            <person name="Bostan H."/>
            <person name="Rolling W."/>
            <person name="Curaba J."/>
            <person name="Simon P."/>
        </authorList>
    </citation>
    <scope>NUCLEOTIDE SEQUENCE</scope>
    <source>
        <tissue evidence="7">Leaf</tissue>
    </source>
</reference>
<evidence type="ECO:0000256" key="1">
    <source>
        <dbReference type="ARBA" id="ARBA00007447"/>
    </source>
</evidence>
<dbReference type="PANTHER" id="PTHR47967">
    <property type="entry name" value="OS07G0603500 PROTEIN-RELATED"/>
    <property type="match status" value="1"/>
</dbReference>
<evidence type="ECO:0000259" key="6">
    <source>
        <dbReference type="PROSITE" id="PS51767"/>
    </source>
</evidence>
<organism evidence="7 8">
    <name type="scientific">Daucus carota subsp. sativus</name>
    <name type="common">Carrot</name>
    <dbReference type="NCBI Taxonomy" id="79200"/>
    <lineage>
        <taxon>Eukaryota</taxon>
        <taxon>Viridiplantae</taxon>
        <taxon>Streptophyta</taxon>
        <taxon>Embryophyta</taxon>
        <taxon>Tracheophyta</taxon>
        <taxon>Spermatophyta</taxon>
        <taxon>Magnoliopsida</taxon>
        <taxon>eudicotyledons</taxon>
        <taxon>Gunneridae</taxon>
        <taxon>Pentapetalae</taxon>
        <taxon>asterids</taxon>
        <taxon>campanulids</taxon>
        <taxon>Apiales</taxon>
        <taxon>Apiaceae</taxon>
        <taxon>Apioideae</taxon>
        <taxon>Scandiceae</taxon>
        <taxon>Daucinae</taxon>
        <taxon>Daucus</taxon>
        <taxon>Daucus sect. Daucus</taxon>
    </lineage>
</organism>
<keyword evidence="3" id="KW-0064">Aspartyl protease</keyword>
<dbReference type="InterPro" id="IPR051708">
    <property type="entry name" value="Plant_Aspart_Prot_A1"/>
</dbReference>
<evidence type="ECO:0000256" key="2">
    <source>
        <dbReference type="ARBA" id="ARBA00022670"/>
    </source>
</evidence>
<keyword evidence="8" id="KW-1185">Reference proteome</keyword>
<dbReference type="SUPFAM" id="SSF50630">
    <property type="entry name" value="Acid proteases"/>
    <property type="match status" value="1"/>
</dbReference>
<dbReference type="PROSITE" id="PS51767">
    <property type="entry name" value="PEPTIDASE_A1"/>
    <property type="match status" value="1"/>
</dbReference>
<dbReference type="CDD" id="cd05476">
    <property type="entry name" value="pepsin_A_like_plant"/>
    <property type="match status" value="1"/>
</dbReference>
<dbReference type="GO" id="GO:0005576">
    <property type="term" value="C:extracellular region"/>
    <property type="evidence" value="ECO:0007669"/>
    <property type="project" value="TreeGrafter"/>
</dbReference>
<dbReference type="InterPro" id="IPR032861">
    <property type="entry name" value="TAXi_N"/>
</dbReference>
<dbReference type="EMBL" id="CP093345">
    <property type="protein sequence ID" value="WOG91602.1"/>
    <property type="molecule type" value="Genomic_DNA"/>
</dbReference>
<feature type="domain" description="Peptidase A1" evidence="6">
    <location>
        <begin position="101"/>
        <end position="436"/>
    </location>
</feature>
<evidence type="ECO:0000313" key="8">
    <source>
        <dbReference type="Proteomes" id="UP000077755"/>
    </source>
</evidence>
<dbReference type="Pfam" id="PF14541">
    <property type="entry name" value="TAXi_C"/>
    <property type="match status" value="1"/>
</dbReference>
<dbReference type="InterPro" id="IPR021109">
    <property type="entry name" value="Peptidase_aspartic_dom_sf"/>
</dbReference>
<dbReference type="Pfam" id="PF14543">
    <property type="entry name" value="TAXi_N"/>
    <property type="match status" value="1"/>
</dbReference>
<gene>
    <name evidence="7" type="ORF">DCAR_0310851</name>
</gene>
<reference evidence="7" key="1">
    <citation type="journal article" date="2016" name="Nat. Genet.">
        <title>A high-quality carrot genome assembly provides new insights into carotenoid accumulation and asterid genome evolution.</title>
        <authorList>
            <person name="Iorizzo M."/>
            <person name="Ellison S."/>
            <person name="Senalik D."/>
            <person name="Zeng P."/>
            <person name="Satapoomin P."/>
            <person name="Huang J."/>
            <person name="Bowman M."/>
            <person name="Iovene M."/>
            <person name="Sanseverino W."/>
            <person name="Cavagnaro P."/>
            <person name="Yildiz M."/>
            <person name="Macko-Podgorni A."/>
            <person name="Moranska E."/>
            <person name="Grzebelus E."/>
            <person name="Grzebelus D."/>
            <person name="Ashrafi H."/>
            <person name="Zheng Z."/>
            <person name="Cheng S."/>
            <person name="Spooner D."/>
            <person name="Van Deynze A."/>
            <person name="Simon P."/>
        </authorList>
    </citation>
    <scope>NUCLEOTIDE SEQUENCE</scope>
    <source>
        <tissue evidence="7">Leaf</tissue>
    </source>
</reference>
<dbReference type="InterPro" id="IPR032799">
    <property type="entry name" value="TAXi_C"/>
</dbReference>
<comment type="similarity">
    <text evidence="1">Belongs to the peptidase A1 family.</text>
</comment>
<dbReference type="InterPro" id="IPR034161">
    <property type="entry name" value="Pepsin-like_plant"/>
</dbReference>
<keyword evidence="4" id="KW-0378">Hydrolase</keyword>
<dbReference type="AlphaFoldDB" id="A0AAF0WL69"/>
<evidence type="ECO:0000256" key="4">
    <source>
        <dbReference type="ARBA" id="ARBA00022801"/>
    </source>
</evidence>
<evidence type="ECO:0000313" key="7">
    <source>
        <dbReference type="EMBL" id="WOG91602.1"/>
    </source>
</evidence>
<accession>A0AAF0WL69</accession>
<dbReference type="GO" id="GO:0004190">
    <property type="term" value="F:aspartic-type endopeptidase activity"/>
    <property type="evidence" value="ECO:0007669"/>
    <property type="project" value="UniProtKB-KW"/>
</dbReference>
<dbReference type="PANTHER" id="PTHR47967:SF23">
    <property type="entry name" value="OS04G0448300 PROTEIN"/>
    <property type="match status" value="1"/>
</dbReference>
<name>A0AAF0WL69_DAUCS</name>
<sequence>MKSQLHSYSSIPAVLVSLLFTLSFIALPCSSSIVTLQQSPPVSGLRIALQHIDSGKSLTKFERIRHALKREKQRRETLKAMLLAGTQISSQVHPTITGLEYVMQVGIGTPPVRYNAVINTGADLIWTQCKPCLNCMKQSTLLFDSEKSSSFSNLSCSSPFCDALQLSLCAIDICTYTYVYNKDTYTRGTMATETFTFGENAKVSDLAFGCGQDNHFFEEDGFGGVMGMGRGMMSLVSQLNVSKFSYCLPSIADDTKSISTLFLGSVPNFSLDSATTKTTYLVKNKIYPSFYYVMLCGISVGDARLDIDEDKFAVNDDGNGGMAIDASTTNTVLEEEAFHRVANEFASQMNATVDDTSSDGYVACFNLHSSVVVPKLVFHFENADIELDNYMINDPRSGKWCLTMAISGDGTSVLGNMQQRNMLVVYDLEKEMVSFVPKRC</sequence>
<protein>
    <recommendedName>
        <fullName evidence="6">Peptidase A1 domain-containing protein</fullName>
    </recommendedName>
</protein>
<dbReference type="Proteomes" id="UP000077755">
    <property type="component" value="Chromosome 3"/>
</dbReference>
<keyword evidence="5" id="KW-0325">Glycoprotein</keyword>
<evidence type="ECO:0000256" key="5">
    <source>
        <dbReference type="ARBA" id="ARBA00023180"/>
    </source>
</evidence>
<dbReference type="InterPro" id="IPR033121">
    <property type="entry name" value="PEPTIDASE_A1"/>
</dbReference>
<proteinExistence type="inferred from homology"/>
<dbReference type="GO" id="GO:0006508">
    <property type="term" value="P:proteolysis"/>
    <property type="evidence" value="ECO:0007669"/>
    <property type="project" value="UniProtKB-KW"/>
</dbReference>
<evidence type="ECO:0000256" key="3">
    <source>
        <dbReference type="ARBA" id="ARBA00022750"/>
    </source>
</evidence>
<dbReference type="Gene3D" id="2.40.70.10">
    <property type="entry name" value="Acid Proteases"/>
    <property type="match status" value="2"/>
</dbReference>